<proteinExistence type="predicted"/>
<name>E4Z721_OIKDI</name>
<dbReference type="SUPFAM" id="SSF54277">
    <property type="entry name" value="CAD &amp; PB1 domains"/>
    <property type="match status" value="1"/>
</dbReference>
<feature type="non-terminal residue" evidence="1">
    <location>
        <position position="1"/>
    </location>
</feature>
<accession>E4Z721</accession>
<organism evidence="1">
    <name type="scientific">Oikopleura dioica</name>
    <name type="common">Tunicate</name>
    <dbReference type="NCBI Taxonomy" id="34765"/>
    <lineage>
        <taxon>Eukaryota</taxon>
        <taxon>Metazoa</taxon>
        <taxon>Chordata</taxon>
        <taxon>Tunicata</taxon>
        <taxon>Appendicularia</taxon>
        <taxon>Copelata</taxon>
        <taxon>Oikopleuridae</taxon>
        <taxon>Oikopleura</taxon>
    </lineage>
</organism>
<evidence type="ECO:0000313" key="1">
    <source>
        <dbReference type="EMBL" id="CBY43499.1"/>
    </source>
</evidence>
<evidence type="ECO:0008006" key="2">
    <source>
        <dbReference type="Google" id="ProtNLM"/>
    </source>
</evidence>
<dbReference type="Proteomes" id="UP000011014">
    <property type="component" value="Unassembled WGS sequence"/>
</dbReference>
<protein>
    <recommendedName>
        <fullName evidence="2">PB1 domain-containing protein</fullName>
    </recommendedName>
</protein>
<reference evidence="1" key="1">
    <citation type="journal article" date="2010" name="Science">
        <title>Plasticity of animal genome architecture unmasked by rapid evolution of a pelagic tunicate.</title>
        <authorList>
            <person name="Denoeud F."/>
            <person name="Henriet S."/>
            <person name="Mungpakdee S."/>
            <person name="Aury J.M."/>
            <person name="Da Silva C."/>
            <person name="Brinkmann H."/>
            <person name="Mikhaleva J."/>
            <person name="Olsen L.C."/>
            <person name="Jubin C."/>
            <person name="Canestro C."/>
            <person name="Bouquet J.M."/>
            <person name="Danks G."/>
            <person name="Poulain J."/>
            <person name="Campsteijn C."/>
            <person name="Adamski M."/>
            <person name="Cross I."/>
            <person name="Yadetie F."/>
            <person name="Muffato M."/>
            <person name="Louis A."/>
            <person name="Butcher S."/>
            <person name="Tsagkogeorga G."/>
            <person name="Konrad A."/>
            <person name="Singh S."/>
            <person name="Jensen M.F."/>
            <person name="Cong E.H."/>
            <person name="Eikeseth-Otteraa H."/>
            <person name="Noel B."/>
            <person name="Anthouard V."/>
            <person name="Porcel B.M."/>
            <person name="Kachouri-Lafond R."/>
            <person name="Nishino A."/>
            <person name="Ugolini M."/>
            <person name="Chourrout P."/>
            <person name="Nishida H."/>
            <person name="Aasland R."/>
            <person name="Huzurbazar S."/>
            <person name="Westhof E."/>
            <person name="Delsuc F."/>
            <person name="Lehrach H."/>
            <person name="Reinhardt R."/>
            <person name="Weissenbach J."/>
            <person name="Roy S.W."/>
            <person name="Artiguenave F."/>
            <person name="Postlethwait J.H."/>
            <person name="Manak J.R."/>
            <person name="Thompson E.M."/>
            <person name="Jaillon O."/>
            <person name="Du Pasquier L."/>
            <person name="Boudinot P."/>
            <person name="Liberles D.A."/>
            <person name="Volff J.N."/>
            <person name="Philippe H."/>
            <person name="Lenhard B."/>
            <person name="Roest Crollius H."/>
            <person name="Wincker P."/>
            <person name="Chourrout D."/>
        </authorList>
    </citation>
    <scope>NUCLEOTIDE SEQUENCE [LARGE SCALE GENOMIC DNA]</scope>
</reference>
<dbReference type="EMBL" id="FN658315">
    <property type="protein sequence ID" value="CBY43499.1"/>
    <property type="molecule type" value="Genomic_DNA"/>
</dbReference>
<dbReference type="Gene3D" id="3.10.20.90">
    <property type="entry name" value="Phosphatidylinositol 3-kinase Catalytic Subunit, Chain A, domain 1"/>
    <property type="match status" value="1"/>
</dbReference>
<dbReference type="AlphaFoldDB" id="E4Z721"/>
<sequence>NGFDMKIPKKEWFLFSGESFKTLRREIEMHFQVRSFRIYYFDDEQQLIFCQNDDDFEELTKVVEQRRAQRNAIRKRAEKPASFHDAHLIVKDAYDIFDAFDSMDQRDAKRGN</sequence>
<gene>
    <name evidence="1" type="ORF">GSOID_T00028105001</name>
</gene>